<dbReference type="Proteomes" id="UP000822688">
    <property type="component" value="Chromosome 3"/>
</dbReference>
<gene>
    <name evidence="1" type="ORF">KC19_3G072200</name>
</gene>
<organism evidence="1 2">
    <name type="scientific">Ceratodon purpureus</name>
    <name type="common">Fire moss</name>
    <name type="synonym">Dicranum purpureum</name>
    <dbReference type="NCBI Taxonomy" id="3225"/>
    <lineage>
        <taxon>Eukaryota</taxon>
        <taxon>Viridiplantae</taxon>
        <taxon>Streptophyta</taxon>
        <taxon>Embryophyta</taxon>
        <taxon>Bryophyta</taxon>
        <taxon>Bryophytina</taxon>
        <taxon>Bryopsida</taxon>
        <taxon>Dicranidae</taxon>
        <taxon>Pseudoditrichales</taxon>
        <taxon>Ditrichaceae</taxon>
        <taxon>Ceratodon</taxon>
    </lineage>
</organism>
<dbReference type="EMBL" id="CM026423">
    <property type="protein sequence ID" value="KAG0582594.1"/>
    <property type="molecule type" value="Genomic_DNA"/>
</dbReference>
<dbReference type="AlphaFoldDB" id="A0A8T0IFQ0"/>
<accession>A0A8T0IFQ0</accession>
<evidence type="ECO:0000313" key="1">
    <source>
        <dbReference type="EMBL" id="KAG0582594.1"/>
    </source>
</evidence>
<proteinExistence type="predicted"/>
<evidence type="ECO:0000313" key="2">
    <source>
        <dbReference type="Proteomes" id="UP000822688"/>
    </source>
</evidence>
<reference evidence="1" key="1">
    <citation type="submission" date="2020-06" db="EMBL/GenBank/DDBJ databases">
        <title>WGS assembly of Ceratodon purpureus strain R40.</title>
        <authorList>
            <person name="Carey S.B."/>
            <person name="Jenkins J."/>
            <person name="Shu S."/>
            <person name="Lovell J.T."/>
            <person name="Sreedasyam A."/>
            <person name="Maumus F."/>
            <person name="Tiley G.P."/>
            <person name="Fernandez-Pozo N."/>
            <person name="Barry K."/>
            <person name="Chen C."/>
            <person name="Wang M."/>
            <person name="Lipzen A."/>
            <person name="Daum C."/>
            <person name="Saski C.A."/>
            <person name="Payton A.C."/>
            <person name="Mcbreen J.C."/>
            <person name="Conrad R.E."/>
            <person name="Kollar L.M."/>
            <person name="Olsson S."/>
            <person name="Huttunen S."/>
            <person name="Landis J.B."/>
            <person name="Wickett N.J."/>
            <person name="Johnson M.G."/>
            <person name="Rensing S.A."/>
            <person name="Grimwood J."/>
            <person name="Schmutz J."/>
            <person name="Mcdaniel S.F."/>
        </authorList>
    </citation>
    <scope>NUCLEOTIDE SEQUENCE</scope>
    <source>
        <strain evidence="1">R40</strain>
    </source>
</reference>
<protein>
    <submittedName>
        <fullName evidence="1">Uncharacterized protein</fullName>
    </submittedName>
</protein>
<name>A0A8T0IFQ0_CERPU</name>
<keyword evidence="2" id="KW-1185">Reference proteome</keyword>
<sequence>MEKSSKLKSPENIRVQKSGRIEWSHGMIGTHSNLTHDKLLGSYLETMCKRNGQRPSSAYLKRYNKQTELGVSNRASPYLPYMCEKGIKNEKFTNKTRSCVIEVSSETAGWSFR</sequence>
<comment type="caution">
    <text evidence="1">The sequence shown here is derived from an EMBL/GenBank/DDBJ whole genome shotgun (WGS) entry which is preliminary data.</text>
</comment>